<dbReference type="InterPro" id="IPR001296">
    <property type="entry name" value="Glyco_trans_1"/>
</dbReference>
<dbReference type="EMBL" id="JAEFDC010000012">
    <property type="protein sequence ID" value="MBI1647703.1"/>
    <property type="molecule type" value="Genomic_DNA"/>
</dbReference>
<gene>
    <name evidence="3" type="ORF">I7X30_11650</name>
</gene>
<comment type="caution">
    <text evidence="3">The sequence shown here is derived from an EMBL/GenBank/DDBJ whole genome shotgun (WGS) entry which is preliminary data.</text>
</comment>
<sequence>MKIAFIIPSLKNQGPVIVTKDIIEGLINKVTLIDVYYFDKENTELLFPCNTYLISFFQKIDFNKYDVVHTNMLRPDLYTWYHRKKTDKCKFISTLHQIIYDNLKGNYNKFIAYIFEKIWVKILNKQDFIVYLTHLMADTYKNRIHKPYQVIYNGRAYHKEKIETKVDEESQILDIKKQFKVIGTHCLLTKRKGIHQTILALKHLPDYFFIIVGDGIELENLKSLAKRENVYDRCWFLGYKKNAISYLKYFDVYAATSYSEGFSLSLIEAGQCKLPTVCSNIAIFKEQYNQEEVVFYELDNIDSLSEAIANAFNNKQQYAENIYKRAIDDYSIENMSNQYLKLYCKN</sequence>
<organism evidence="3 4">
    <name type="scientific">Capnocytophaga periodontitidis</name>
    <dbReference type="NCBI Taxonomy" id="2795027"/>
    <lineage>
        <taxon>Bacteria</taxon>
        <taxon>Pseudomonadati</taxon>
        <taxon>Bacteroidota</taxon>
        <taxon>Flavobacteriia</taxon>
        <taxon>Flavobacteriales</taxon>
        <taxon>Flavobacteriaceae</taxon>
        <taxon>Capnocytophaga</taxon>
    </lineage>
</organism>
<evidence type="ECO:0000313" key="3">
    <source>
        <dbReference type="EMBL" id="MBI1647703.1"/>
    </source>
</evidence>
<evidence type="ECO:0000259" key="1">
    <source>
        <dbReference type="Pfam" id="PF00534"/>
    </source>
</evidence>
<evidence type="ECO:0000313" key="4">
    <source>
        <dbReference type="Proteomes" id="UP000641139"/>
    </source>
</evidence>
<dbReference type="Gene3D" id="3.40.50.2000">
    <property type="entry name" value="Glycogen Phosphorylase B"/>
    <property type="match status" value="2"/>
</dbReference>
<dbReference type="Proteomes" id="UP000641139">
    <property type="component" value="Unassembled WGS sequence"/>
</dbReference>
<dbReference type="Pfam" id="PF00534">
    <property type="entry name" value="Glycos_transf_1"/>
    <property type="match status" value="1"/>
</dbReference>
<name>A0ABS0SPI5_9FLAO</name>
<dbReference type="Pfam" id="PF13439">
    <property type="entry name" value="Glyco_transf_4"/>
    <property type="match status" value="1"/>
</dbReference>
<dbReference type="CDD" id="cd03801">
    <property type="entry name" value="GT4_PimA-like"/>
    <property type="match status" value="1"/>
</dbReference>
<keyword evidence="4" id="KW-1185">Reference proteome</keyword>
<feature type="domain" description="Glycosyl transferase family 1" evidence="1">
    <location>
        <begin position="167"/>
        <end position="326"/>
    </location>
</feature>
<evidence type="ECO:0000259" key="2">
    <source>
        <dbReference type="Pfam" id="PF13439"/>
    </source>
</evidence>
<dbReference type="PANTHER" id="PTHR12526">
    <property type="entry name" value="GLYCOSYLTRANSFERASE"/>
    <property type="match status" value="1"/>
</dbReference>
<feature type="domain" description="Glycosyltransferase subfamily 4-like N-terminal" evidence="2">
    <location>
        <begin position="52"/>
        <end position="154"/>
    </location>
</feature>
<reference evidence="3 4" key="1">
    <citation type="journal article" date="2021" name="Int. J. Syst. Evol. Microbiol.">
        <title>Capnocytophaga periodontitidis sp. nov., isolated from subgingival plaque of periodontitis patient.</title>
        <authorList>
            <person name="Zhang Y."/>
            <person name="Qiao D."/>
            <person name="Shi W."/>
            <person name="Wu D."/>
            <person name="Cai M."/>
        </authorList>
    </citation>
    <scope>NUCLEOTIDE SEQUENCE [LARGE SCALE GENOMIC DNA]</scope>
    <source>
        <strain evidence="3 4">051621</strain>
    </source>
</reference>
<dbReference type="SUPFAM" id="SSF53756">
    <property type="entry name" value="UDP-Glycosyltransferase/glycogen phosphorylase"/>
    <property type="match status" value="1"/>
</dbReference>
<protein>
    <submittedName>
        <fullName evidence="3">Glycosyltransferase family 4 protein</fullName>
    </submittedName>
</protein>
<dbReference type="InterPro" id="IPR028098">
    <property type="entry name" value="Glyco_trans_4-like_N"/>
</dbReference>
<accession>A0ABS0SPI5</accession>
<proteinExistence type="predicted"/>